<name>A0A9X7UW39_9GAMM</name>
<evidence type="ECO:0000313" key="2">
    <source>
        <dbReference type="EMBL" id="QQD23973.1"/>
    </source>
</evidence>
<feature type="transmembrane region" description="Helical" evidence="1">
    <location>
        <begin position="96"/>
        <end position="118"/>
    </location>
</feature>
<reference evidence="2 3" key="1">
    <citation type="submission" date="2019-11" db="EMBL/GenBank/DDBJ databases">
        <title>Venatorbacter sp. nov. a predator of Campylobacter and other Gram-negative bacteria.</title>
        <authorList>
            <person name="Saeedi A."/>
            <person name="Cummings N.J."/>
            <person name="Connerton I.F."/>
            <person name="Connerton P.L."/>
        </authorList>
    </citation>
    <scope>NUCLEOTIDE SEQUENCE [LARGE SCALE GENOMIC DNA]</scope>
    <source>
        <strain evidence="2">XL5</strain>
    </source>
</reference>
<proteinExistence type="predicted"/>
<sequence>MGQPACIVSLFRVYFLWLRGDGLDTQIGWLNWFSLGWFLFCWVSYSLFARRMAKKSACLASVMHVHRINWMRRLLQREMRVGDAALLANIERNVNFFASSCVLILAALVTALTAVAQLEGVLSSISFAISSSVLELELKVMTLIVIFIYAFFTFTWSMRQFGFASVLVGAAPIPGDTTVTAAERRSFAIYAAKVIDQASHSYNFGLRAYYFSLAVLSWFLHPLLFIVTSALVVLVLYRREFHSTVLDAMKKVENVGTKLFVTDKELSRF</sequence>
<dbReference type="EMBL" id="CP046056">
    <property type="protein sequence ID" value="QQD23973.1"/>
    <property type="molecule type" value="Genomic_DNA"/>
</dbReference>
<dbReference type="PANTHER" id="PTHR31881">
    <property type="match status" value="1"/>
</dbReference>
<dbReference type="KEGG" id="vcw:GJQ55_05535"/>
<evidence type="ECO:0000313" key="3">
    <source>
        <dbReference type="Proteomes" id="UP000596074"/>
    </source>
</evidence>
<keyword evidence="3" id="KW-1185">Reference proteome</keyword>
<dbReference type="Pfam" id="PF04654">
    <property type="entry name" value="DUF599"/>
    <property type="match status" value="1"/>
</dbReference>
<keyword evidence="1" id="KW-1133">Transmembrane helix</keyword>
<keyword evidence="1" id="KW-0812">Transmembrane</keyword>
<dbReference type="Proteomes" id="UP000596074">
    <property type="component" value="Chromosome"/>
</dbReference>
<feature type="transmembrane region" description="Helical" evidence="1">
    <location>
        <begin position="138"/>
        <end position="156"/>
    </location>
</feature>
<organism evidence="2 3">
    <name type="scientific">Venatoribacter cucullus</name>
    <dbReference type="NCBI Taxonomy" id="2661630"/>
    <lineage>
        <taxon>Bacteria</taxon>
        <taxon>Pseudomonadati</taxon>
        <taxon>Pseudomonadota</taxon>
        <taxon>Gammaproteobacteria</taxon>
        <taxon>Oceanospirillales</taxon>
        <taxon>Oceanospirillaceae</taxon>
        <taxon>Venatoribacter</taxon>
    </lineage>
</organism>
<feature type="transmembrane region" description="Helical" evidence="1">
    <location>
        <begin position="29"/>
        <end position="48"/>
    </location>
</feature>
<dbReference type="InterPro" id="IPR006747">
    <property type="entry name" value="DUF599"/>
</dbReference>
<evidence type="ECO:0000256" key="1">
    <source>
        <dbReference type="SAM" id="Phobius"/>
    </source>
</evidence>
<keyword evidence="1" id="KW-0472">Membrane</keyword>
<feature type="transmembrane region" description="Helical" evidence="1">
    <location>
        <begin position="209"/>
        <end position="237"/>
    </location>
</feature>
<dbReference type="PANTHER" id="PTHR31881:SF6">
    <property type="entry name" value="OS09G0494600 PROTEIN"/>
    <property type="match status" value="1"/>
</dbReference>
<gene>
    <name evidence="2" type="ORF">GJQ55_05535</name>
</gene>
<protein>
    <submittedName>
        <fullName evidence="2">DUF599 family protein</fullName>
    </submittedName>
</protein>
<dbReference type="AlphaFoldDB" id="A0A9X7UW39"/>
<accession>A0A9X7UW39</accession>